<gene>
    <name evidence="1" type="ORF">LEP1GSC194_2010</name>
</gene>
<accession>M6D2D5</accession>
<evidence type="ECO:0000313" key="1">
    <source>
        <dbReference type="EMBL" id="EMJ96851.1"/>
    </source>
</evidence>
<dbReference type="EMBL" id="ANIK01000015">
    <property type="protein sequence ID" value="EMJ96851.1"/>
    <property type="molecule type" value="Genomic_DNA"/>
</dbReference>
<dbReference type="Proteomes" id="UP000011988">
    <property type="component" value="Unassembled WGS sequence"/>
</dbReference>
<proteinExistence type="predicted"/>
<name>M6D2D5_9LEPT</name>
<protein>
    <submittedName>
        <fullName evidence="1">Uncharacterized protein</fullName>
    </submittedName>
</protein>
<sequence length="113" mass="13386">MRWKVFLKVSKKENAVRILSKMEETFDRTILTSTCEKYWKDETLYEANFRISLDSKNITNTVFQSLLLSQKLGRNWCVLGPIETLPNKWSFEGICNQPNFLSLNWARFEIESK</sequence>
<dbReference type="AlphaFoldDB" id="M6D2D5"/>
<organism evidence="1 2">
    <name type="scientific">Leptospira alstonii serovar Sichuan str. 79601</name>
    <dbReference type="NCBI Taxonomy" id="1218565"/>
    <lineage>
        <taxon>Bacteria</taxon>
        <taxon>Pseudomonadati</taxon>
        <taxon>Spirochaetota</taxon>
        <taxon>Spirochaetia</taxon>
        <taxon>Leptospirales</taxon>
        <taxon>Leptospiraceae</taxon>
        <taxon>Leptospira</taxon>
    </lineage>
</organism>
<evidence type="ECO:0000313" key="2">
    <source>
        <dbReference type="Proteomes" id="UP000011988"/>
    </source>
</evidence>
<comment type="caution">
    <text evidence="1">The sequence shown here is derived from an EMBL/GenBank/DDBJ whole genome shotgun (WGS) entry which is preliminary data.</text>
</comment>
<dbReference type="PATRIC" id="fig|1218565.3.peg.760"/>
<reference evidence="1 2" key="1">
    <citation type="submission" date="2013-01" db="EMBL/GenBank/DDBJ databases">
        <authorList>
            <person name="Harkins D.M."/>
            <person name="Durkin A.S."/>
            <person name="Brinkac L.M."/>
            <person name="Haft D.H."/>
            <person name="Selengut J.D."/>
            <person name="Sanka R."/>
            <person name="DePew J."/>
            <person name="Purushe J."/>
            <person name="Galloway R.L."/>
            <person name="Vinetz J.M."/>
            <person name="Sutton G.G."/>
            <person name="Nierman W.C."/>
            <person name="Fouts D.E."/>
        </authorList>
    </citation>
    <scope>NUCLEOTIDE SEQUENCE [LARGE SCALE GENOMIC DNA]</scope>
    <source>
        <strain evidence="1 2">79601</strain>
    </source>
</reference>